<comment type="caution">
    <text evidence="2">The sequence shown here is derived from an EMBL/GenBank/DDBJ whole genome shotgun (WGS) entry which is preliminary data.</text>
</comment>
<feature type="domain" description="CHAT" evidence="1">
    <location>
        <begin position="732"/>
        <end position="998"/>
    </location>
</feature>
<dbReference type="EMBL" id="JBBKAM010000004">
    <property type="protein sequence ID" value="MEJ8645891.1"/>
    <property type="molecule type" value="Genomic_DNA"/>
</dbReference>
<dbReference type="Pfam" id="PF12770">
    <property type="entry name" value="CHAT"/>
    <property type="match status" value="1"/>
</dbReference>
<organism evidence="2 3">
    <name type="scientific">Streptomyces caledonius</name>
    <dbReference type="NCBI Taxonomy" id="3134107"/>
    <lineage>
        <taxon>Bacteria</taxon>
        <taxon>Bacillati</taxon>
        <taxon>Actinomycetota</taxon>
        <taxon>Actinomycetes</taxon>
        <taxon>Kitasatosporales</taxon>
        <taxon>Streptomycetaceae</taxon>
        <taxon>Streptomyces</taxon>
    </lineage>
</organism>
<name>A0ABU8UEF7_9ACTN</name>
<gene>
    <name evidence="2" type="ORF">WKI68_41065</name>
</gene>
<evidence type="ECO:0000313" key="2">
    <source>
        <dbReference type="EMBL" id="MEJ8645891.1"/>
    </source>
</evidence>
<dbReference type="Proteomes" id="UP001382904">
    <property type="component" value="Unassembled WGS sequence"/>
</dbReference>
<dbReference type="SUPFAM" id="SSF48452">
    <property type="entry name" value="TPR-like"/>
    <property type="match status" value="1"/>
</dbReference>
<dbReference type="Gene3D" id="1.25.40.10">
    <property type="entry name" value="Tetratricopeptide repeat domain"/>
    <property type="match status" value="1"/>
</dbReference>
<dbReference type="InterPro" id="IPR024983">
    <property type="entry name" value="CHAT_dom"/>
</dbReference>
<protein>
    <submittedName>
        <fullName evidence="2">CHAT domain-containing tetratricopeptide repeat protein</fullName>
    </submittedName>
</protein>
<evidence type="ECO:0000313" key="3">
    <source>
        <dbReference type="Proteomes" id="UP001382904"/>
    </source>
</evidence>
<reference evidence="2 3" key="1">
    <citation type="submission" date="2024-03" db="EMBL/GenBank/DDBJ databases">
        <title>Novel Streptomyces species of biotechnological and ecological value are a feature of Machair soil.</title>
        <authorList>
            <person name="Prole J.R."/>
            <person name="Goodfellow M."/>
            <person name="Allenby N."/>
            <person name="Ward A.C."/>
        </authorList>
    </citation>
    <scope>NUCLEOTIDE SEQUENCE [LARGE SCALE GENOMIC DNA]</scope>
    <source>
        <strain evidence="2 3">MS1.HAVA.3</strain>
    </source>
</reference>
<sequence length="999" mass="106740">MDLEALRSSLVALLRIDDVRDQSAYLRAHPELRGEPVLALLDRLYADATRHGRADLIPRLERTEKLLRLAGQFGMPLAASLVEAGPGSDPIIGDSAVPRTDETPDPVDALAGRTAAHRTAFRAGGGEQDLRDALAAAREAVRTAGPGDARTPALVLSLAEVLHQCYDAFGDSDALDQAIDLCRHRTGLPADDEVSRSSLHLLAECLRMRYERTGQPDDIRAALELLPEPTGAADPDGPRRLSDRGAAFLARYQRLGSERDLNDAVRSARQALDASAPDHLHRSEMHARLSLALEARYEQTQDPADLDGAVTEAGYAVAAVRPGSPQRARYLYCLGMALRTRYERAHDPDDLDRAISVARDGAALPARGLTRAALLHHLQVSLRLRAARGGHPDDLAEARQLSDRAVAATQGRDDARAAMLNAAAITLLAGPADRPEADRLREAIALYEKARRIIGPDHPAKAAILVNLGSALARSGAPDAAAVFREAADSVHASTSIRLTAAREWGLSAVERKDWPEALEAFDSAIGLLPRLAGIALSRADQEAQLAAQSGLAATAAAVAVQAGQADRAVVLLEQGRGILLSRIMDARSDVTELRERDATLADAFEQLCRALDRPPQAGPGETGPHAVDERHRRAQDWEALLDTIRQSTGLKKFLLPLSLKEIKAAAVDGPLVVVNINFLRSDALIVRPKADAAVQVVRLPDSLAADVARRVEELHAYAPYAERNERLSATLAFLQDAVVAPVLDALSIGKAGSGADAAARVWWLPTGPATFLPFHACALDRVVSSYTTTVRALLRSRDGNGSAFGRVLAVGVPDPEGELNDVAREIELVRDTCGEGVLALCGPAHGPEATRSRVRAALPGTTLAHFACHADALLSDPSGSHLRLSDGILPVREIARLRLDGAHLAYLSACSTARGGSDLADEAIHICSAFQLAGFRHVIGTLWPILDEAGYLAATSVYRDLREDPDRVAHAVHAAALAARDAHPDQPLRWAAFVHTGP</sequence>
<accession>A0ABU8UEF7</accession>
<dbReference type="InterPro" id="IPR011990">
    <property type="entry name" value="TPR-like_helical_dom_sf"/>
</dbReference>
<keyword evidence="3" id="KW-1185">Reference proteome</keyword>
<evidence type="ECO:0000259" key="1">
    <source>
        <dbReference type="Pfam" id="PF12770"/>
    </source>
</evidence>
<proteinExistence type="predicted"/>